<keyword evidence="2" id="KW-1185">Reference proteome</keyword>
<feature type="non-terminal residue" evidence="1">
    <location>
        <position position="1"/>
    </location>
</feature>
<dbReference type="Proteomes" id="UP000604046">
    <property type="component" value="Unassembled WGS sequence"/>
</dbReference>
<dbReference type="AlphaFoldDB" id="A0A812LZN8"/>
<protein>
    <submittedName>
        <fullName evidence="1">NLRC3 protein</fullName>
    </submittedName>
</protein>
<reference evidence="1" key="1">
    <citation type="submission" date="2021-02" db="EMBL/GenBank/DDBJ databases">
        <authorList>
            <person name="Dougan E. K."/>
            <person name="Rhodes N."/>
            <person name="Thang M."/>
            <person name="Chan C."/>
        </authorList>
    </citation>
    <scope>NUCLEOTIDE SEQUENCE</scope>
</reference>
<feature type="non-terminal residue" evidence="1">
    <location>
        <position position="222"/>
    </location>
</feature>
<gene>
    <name evidence="1" type="primary">NLRC3</name>
    <name evidence="1" type="ORF">SNAT2548_LOCUS12202</name>
</gene>
<evidence type="ECO:0000313" key="1">
    <source>
        <dbReference type="EMBL" id="CAE7249746.1"/>
    </source>
</evidence>
<sequence length="222" mass="26235">EPPQPVASTYKLGSKEDFVRYLHAADIKLVRGAYLKKLLSEGRVWPRRQEAEDEADALYRPELTEDFKFVGVSHAWESMEHPDPCGFQLRQIVDHARRHHRYFFDECFFFIDYMSLYQYKRNDQGQEEAFRHAMKAMHLFYANSSSDFCSVWRVERLTPASCWRRELKAGRTVPVYDEVVGAVVEKQLSQLTRNTTPYSCRGWCCAEVEWSRPIPKQQFETF</sequence>
<organism evidence="1 2">
    <name type="scientific">Symbiodinium natans</name>
    <dbReference type="NCBI Taxonomy" id="878477"/>
    <lineage>
        <taxon>Eukaryota</taxon>
        <taxon>Sar</taxon>
        <taxon>Alveolata</taxon>
        <taxon>Dinophyceae</taxon>
        <taxon>Suessiales</taxon>
        <taxon>Symbiodiniaceae</taxon>
        <taxon>Symbiodinium</taxon>
    </lineage>
</organism>
<name>A0A812LZN8_9DINO</name>
<dbReference type="OrthoDB" id="414582at2759"/>
<evidence type="ECO:0000313" key="2">
    <source>
        <dbReference type="Proteomes" id="UP000604046"/>
    </source>
</evidence>
<accession>A0A812LZN8</accession>
<proteinExistence type="predicted"/>
<comment type="caution">
    <text evidence="1">The sequence shown here is derived from an EMBL/GenBank/DDBJ whole genome shotgun (WGS) entry which is preliminary data.</text>
</comment>
<dbReference type="EMBL" id="CAJNDS010001151">
    <property type="protein sequence ID" value="CAE7249746.1"/>
    <property type="molecule type" value="Genomic_DNA"/>
</dbReference>